<reference evidence="2" key="1">
    <citation type="journal article" date="2019" name="Int. J. Syst. Evol. Microbiol.">
        <title>The Global Catalogue of Microorganisms (GCM) 10K type strain sequencing project: providing services to taxonomists for standard genome sequencing and annotation.</title>
        <authorList>
            <consortium name="The Broad Institute Genomics Platform"/>
            <consortium name="The Broad Institute Genome Sequencing Center for Infectious Disease"/>
            <person name="Wu L."/>
            <person name="Ma J."/>
        </authorList>
    </citation>
    <scope>NUCLEOTIDE SEQUENCE [LARGE SCALE GENOMIC DNA]</scope>
    <source>
        <strain evidence="2">JCM 31486</strain>
    </source>
</reference>
<feature type="non-terminal residue" evidence="1">
    <location>
        <position position="1"/>
    </location>
</feature>
<dbReference type="Proteomes" id="UP001597045">
    <property type="component" value="Unassembled WGS sequence"/>
</dbReference>
<comment type="caution">
    <text evidence="1">The sequence shown here is derived from an EMBL/GenBank/DDBJ whole genome shotgun (WGS) entry which is preliminary data.</text>
</comment>
<keyword evidence="2" id="KW-1185">Reference proteome</keyword>
<sequence>AMAPTGEVRNGRSVIRLKLRVTRPDHTMFDLDQEKAIPANLVAQVQPGAAVPVKYLPHDESEVTIVTALVP</sequence>
<proteinExistence type="predicted"/>
<evidence type="ECO:0000313" key="2">
    <source>
        <dbReference type="Proteomes" id="UP001597045"/>
    </source>
</evidence>
<organism evidence="1 2">
    <name type="scientific">Kibdelosporangium lantanae</name>
    <dbReference type="NCBI Taxonomy" id="1497396"/>
    <lineage>
        <taxon>Bacteria</taxon>
        <taxon>Bacillati</taxon>
        <taxon>Actinomycetota</taxon>
        <taxon>Actinomycetes</taxon>
        <taxon>Pseudonocardiales</taxon>
        <taxon>Pseudonocardiaceae</taxon>
        <taxon>Kibdelosporangium</taxon>
    </lineage>
</organism>
<name>A0ABW3MLR3_9PSEU</name>
<evidence type="ECO:0000313" key="1">
    <source>
        <dbReference type="EMBL" id="MFD1051647.1"/>
    </source>
</evidence>
<accession>A0ABW3MLR3</accession>
<protein>
    <submittedName>
        <fullName evidence="1">Uncharacterized protein</fullName>
    </submittedName>
</protein>
<dbReference type="EMBL" id="JBHTIS010003759">
    <property type="protein sequence ID" value="MFD1051647.1"/>
    <property type="molecule type" value="Genomic_DNA"/>
</dbReference>
<gene>
    <name evidence="1" type="ORF">ACFQ1S_41900</name>
</gene>